<comment type="caution">
    <text evidence="1">The sequence shown here is derived from an EMBL/GenBank/DDBJ whole genome shotgun (WGS) entry which is preliminary data.</text>
</comment>
<gene>
    <name evidence="1" type="ORF">niasHT_008378</name>
</gene>
<dbReference type="AlphaFoldDB" id="A0ABD2LVN5"/>
<accession>A0ABD2LVN5</accession>
<keyword evidence="2" id="KW-1185">Reference proteome</keyword>
<dbReference type="Proteomes" id="UP001620626">
    <property type="component" value="Unassembled WGS sequence"/>
</dbReference>
<reference evidence="1 2" key="1">
    <citation type="submission" date="2024-10" db="EMBL/GenBank/DDBJ databases">
        <authorList>
            <person name="Kim D."/>
        </authorList>
    </citation>
    <scope>NUCLEOTIDE SEQUENCE [LARGE SCALE GENOMIC DNA]</scope>
    <source>
        <strain evidence="1">BH-2024</strain>
    </source>
</reference>
<organism evidence="1 2">
    <name type="scientific">Heterodera trifolii</name>
    <dbReference type="NCBI Taxonomy" id="157864"/>
    <lineage>
        <taxon>Eukaryota</taxon>
        <taxon>Metazoa</taxon>
        <taxon>Ecdysozoa</taxon>
        <taxon>Nematoda</taxon>
        <taxon>Chromadorea</taxon>
        <taxon>Rhabditida</taxon>
        <taxon>Tylenchina</taxon>
        <taxon>Tylenchomorpha</taxon>
        <taxon>Tylenchoidea</taxon>
        <taxon>Heteroderidae</taxon>
        <taxon>Heteroderinae</taxon>
        <taxon>Heterodera</taxon>
    </lineage>
</organism>
<evidence type="ECO:0000313" key="2">
    <source>
        <dbReference type="Proteomes" id="UP001620626"/>
    </source>
</evidence>
<protein>
    <submittedName>
        <fullName evidence="1">Uncharacterized protein</fullName>
    </submittedName>
</protein>
<evidence type="ECO:0000313" key="1">
    <source>
        <dbReference type="EMBL" id="KAL3119315.1"/>
    </source>
</evidence>
<proteinExistence type="predicted"/>
<dbReference type="EMBL" id="JBICBT010000251">
    <property type="protein sequence ID" value="KAL3119315.1"/>
    <property type="molecule type" value="Genomic_DNA"/>
</dbReference>
<sequence>MATEQQPSDKMLTNEELDAEVDVMDLTTIRSEIYSGRVHFSAIAPKGFLDDSDHLLKSDPNSPSGTSRHFYVHVPTLPTPTVGAQGWAQSLHGVIREEAQAKKPANGSAPRECPNRVVTLQPITGNPRKGIESCHGLFQSAQMDSLEFNRARPTTRRIRRPLPFTELPIWDGESFFATARPHRGLASGALAPRGMSKLIKHSRSARLLKTSILPEHMKTFTRKEFREAPKITDELAADD</sequence>
<name>A0ABD2LVN5_9BILA</name>